<feature type="domain" description="PilZ" evidence="1">
    <location>
        <begin position="2"/>
        <end position="85"/>
    </location>
</feature>
<organism evidence="2 3">
    <name type="scientific">Qipengyuania vulgaris</name>
    <dbReference type="NCBI Taxonomy" id="291985"/>
    <lineage>
        <taxon>Bacteria</taxon>
        <taxon>Pseudomonadati</taxon>
        <taxon>Pseudomonadota</taxon>
        <taxon>Alphaproteobacteria</taxon>
        <taxon>Sphingomonadales</taxon>
        <taxon>Erythrobacteraceae</taxon>
        <taxon>Qipengyuania</taxon>
    </lineage>
</organism>
<keyword evidence="3" id="KW-1185">Reference proteome</keyword>
<reference evidence="2 3" key="1">
    <citation type="submission" date="2019-12" db="EMBL/GenBank/DDBJ databases">
        <title>Genomic-based taxomic classification of the family Erythrobacteraceae.</title>
        <authorList>
            <person name="Xu L."/>
        </authorList>
    </citation>
    <scope>NUCLEOTIDE SEQUENCE [LARGE SCALE GENOMIC DNA]</scope>
    <source>
        <strain evidence="2 3">DSM 17792</strain>
    </source>
</reference>
<dbReference type="OrthoDB" id="7408989at2"/>
<dbReference type="AlphaFoldDB" id="A0A844XUG2"/>
<evidence type="ECO:0000313" key="3">
    <source>
        <dbReference type="Proteomes" id="UP000448199"/>
    </source>
</evidence>
<dbReference type="SUPFAM" id="SSF141371">
    <property type="entry name" value="PilZ domain-like"/>
    <property type="match status" value="1"/>
</dbReference>
<dbReference type="GO" id="GO:0035438">
    <property type="term" value="F:cyclic-di-GMP binding"/>
    <property type="evidence" value="ECO:0007669"/>
    <property type="project" value="InterPro"/>
</dbReference>
<dbReference type="Pfam" id="PF07238">
    <property type="entry name" value="PilZ"/>
    <property type="match status" value="1"/>
</dbReference>
<dbReference type="Gene3D" id="2.40.10.220">
    <property type="entry name" value="predicted glycosyltransferase like domains"/>
    <property type="match status" value="1"/>
</dbReference>
<evidence type="ECO:0000259" key="1">
    <source>
        <dbReference type="Pfam" id="PF07238"/>
    </source>
</evidence>
<evidence type="ECO:0000313" key="2">
    <source>
        <dbReference type="EMBL" id="MXO49029.1"/>
    </source>
</evidence>
<comment type="caution">
    <text evidence="2">The sequence shown here is derived from an EMBL/GenBank/DDBJ whole genome shotgun (WGS) entry which is preliminary data.</text>
</comment>
<dbReference type="EMBL" id="WTYC01000006">
    <property type="protein sequence ID" value="MXO49029.1"/>
    <property type="molecule type" value="Genomic_DNA"/>
</dbReference>
<dbReference type="Proteomes" id="UP000448199">
    <property type="component" value="Unassembled WGS sequence"/>
</dbReference>
<proteinExistence type="predicted"/>
<name>A0A844XUG2_9SPHN</name>
<accession>A0A844XUG2</accession>
<gene>
    <name evidence="2" type="ORF">GRI69_12245</name>
</gene>
<protein>
    <recommendedName>
        <fullName evidence="1">PilZ domain-containing protein</fullName>
    </recommendedName>
</protein>
<dbReference type="InterPro" id="IPR009875">
    <property type="entry name" value="PilZ_domain"/>
</dbReference>
<sequence length="124" mass="13520">MDKRSSERFDAEGTVLRHAGHGPSRHMLGDLSVNGCRLSGIEQQIAVGSNVQLTLLSSIDVSGTVRWAKDGNVGIEFDDRLSEAAVKYFAFREEGSRQAIITLDAFGRRLPPLSPSNLPEPANR</sequence>
<dbReference type="RefSeq" id="WP_160728561.1">
    <property type="nucleotide sequence ID" value="NZ_WTYC01000006.1"/>
</dbReference>